<protein>
    <recommendedName>
        <fullName evidence="4">Titin-like</fullName>
    </recommendedName>
</protein>
<feature type="compositionally biased region" description="Basic and acidic residues" evidence="1">
    <location>
        <begin position="1705"/>
        <end position="1715"/>
    </location>
</feature>
<accession>A0AAV5LIL1</accession>
<feature type="compositionally biased region" description="Basic and acidic residues" evidence="1">
    <location>
        <begin position="1059"/>
        <end position="1070"/>
    </location>
</feature>
<feature type="compositionally biased region" description="Polar residues" evidence="1">
    <location>
        <begin position="1286"/>
        <end position="1298"/>
    </location>
</feature>
<feature type="region of interest" description="Disordered" evidence="1">
    <location>
        <begin position="2290"/>
        <end position="2363"/>
    </location>
</feature>
<dbReference type="PANTHER" id="PTHR35511:SF2">
    <property type="entry name" value="A-KINASE ANCHOR-LIKE PROTEIN"/>
    <property type="match status" value="1"/>
</dbReference>
<feature type="region of interest" description="Disordered" evidence="1">
    <location>
        <begin position="1869"/>
        <end position="1893"/>
    </location>
</feature>
<feature type="region of interest" description="Disordered" evidence="1">
    <location>
        <begin position="1666"/>
        <end position="1788"/>
    </location>
</feature>
<reference evidence="2 3" key="1">
    <citation type="journal article" date="2021" name="Commun. Biol.">
        <title>The genome of Shorea leprosula (Dipterocarpaceae) highlights the ecological relevance of drought in aseasonal tropical rainforests.</title>
        <authorList>
            <person name="Ng K.K.S."/>
            <person name="Kobayashi M.J."/>
            <person name="Fawcett J.A."/>
            <person name="Hatakeyama M."/>
            <person name="Paape T."/>
            <person name="Ng C.H."/>
            <person name="Ang C.C."/>
            <person name="Tnah L.H."/>
            <person name="Lee C.T."/>
            <person name="Nishiyama T."/>
            <person name="Sese J."/>
            <person name="O'Brien M.J."/>
            <person name="Copetti D."/>
            <person name="Mohd Noor M.I."/>
            <person name="Ong R.C."/>
            <person name="Putra M."/>
            <person name="Sireger I.Z."/>
            <person name="Indrioko S."/>
            <person name="Kosugi Y."/>
            <person name="Izuno A."/>
            <person name="Isagi Y."/>
            <person name="Lee S.L."/>
            <person name="Shimizu K.K."/>
        </authorList>
    </citation>
    <scope>NUCLEOTIDE SEQUENCE [LARGE SCALE GENOMIC DNA]</scope>
    <source>
        <strain evidence="2">214</strain>
    </source>
</reference>
<name>A0AAV5LIL1_9ROSI</name>
<feature type="region of interest" description="Disordered" evidence="1">
    <location>
        <begin position="779"/>
        <end position="889"/>
    </location>
</feature>
<evidence type="ECO:0000313" key="3">
    <source>
        <dbReference type="Proteomes" id="UP001054252"/>
    </source>
</evidence>
<feature type="compositionally biased region" description="Basic and acidic residues" evidence="1">
    <location>
        <begin position="1239"/>
        <end position="1254"/>
    </location>
</feature>
<feature type="compositionally biased region" description="Basic and acidic residues" evidence="1">
    <location>
        <begin position="180"/>
        <end position="201"/>
    </location>
</feature>
<feature type="compositionally biased region" description="Polar residues" evidence="1">
    <location>
        <begin position="923"/>
        <end position="939"/>
    </location>
</feature>
<feature type="compositionally biased region" description="Basic and acidic residues" evidence="1">
    <location>
        <begin position="1761"/>
        <end position="1785"/>
    </location>
</feature>
<dbReference type="EMBL" id="BPVZ01000121">
    <property type="protein sequence ID" value="GKV37236.1"/>
    <property type="molecule type" value="Genomic_DNA"/>
</dbReference>
<feature type="compositionally biased region" description="Basic and acidic residues" evidence="1">
    <location>
        <begin position="1038"/>
        <end position="1051"/>
    </location>
</feature>
<feature type="compositionally biased region" description="Basic and acidic residues" evidence="1">
    <location>
        <begin position="1002"/>
        <end position="1014"/>
    </location>
</feature>
<feature type="compositionally biased region" description="Basic and acidic residues" evidence="1">
    <location>
        <begin position="2642"/>
        <end position="2660"/>
    </location>
</feature>
<feature type="compositionally biased region" description="Polar residues" evidence="1">
    <location>
        <begin position="1877"/>
        <end position="1888"/>
    </location>
</feature>
<feature type="compositionally biased region" description="Acidic residues" evidence="1">
    <location>
        <begin position="1470"/>
        <end position="1479"/>
    </location>
</feature>
<feature type="compositionally biased region" description="Basic and acidic residues" evidence="1">
    <location>
        <begin position="663"/>
        <end position="691"/>
    </location>
</feature>
<feature type="region of interest" description="Disordered" evidence="1">
    <location>
        <begin position="171"/>
        <end position="213"/>
    </location>
</feature>
<sequence>MESTVSKGNPENSDGESILVFPEVLKFPRKETCETSEICEVDDSLHQAGQEVTKDKNQMENVNKFQIVEKAGVGEGEVIKAMEGGEQKIDPNQYNLDLAATYLMKRSFGDSSVNLGESEGLKEEKILNQLPEVIAAKDAPSEEAPEAIDEQDSASIDVPSVDDIAPTLQEILDHAPSITTRDKQATTESSDKMKSLDEDNKQGNAADKGILKDDPLVEVKSSISIIDENVENFEVKSLPEATPVLSGEDKDWKGEDAGERNNNITEEEVNDGPGIMHPAEATKEIIKDNNMLPLPKLNEGERFESFKDDENEAEKSKQEDDTECVTEVGQNEDLRLESAEEVSDQNFQVDEKESDKFEGEKLEKSEAAARESIESKTSQTAESPQERLSTLMMRQDYNLQIEDKSTTTTEALLEEKGNDNELGETEGPNEKKILQNKDSKILQESEPGEKLEHSLHLTPEETERIPSEADKIPSLMEGVLQNPGESLEEEVTGEADNNRVEENGTKKEDLKLGAETSDASKNKESIISEKETKVGKLEIEAFTKAYNLESEEKPECGDRSDLEVNTQKEEAKEGHEGAKIDDREEDTVQSIINDESHSGDSSLEFVGEESRESHQGVKIEEKMPEVEVQEPETTNTSEDAEKHTFEEKEEETSKHQSTLLAAKIEEGSKEENTVQIMTEKEENQATHKDNDIDTQQTEDGSSKAGDNFEVPAIETDKEESDSGENKEREPEKEVYEAFKTADSGTGKENLSIDENDEDFSSSTKDEIVKEISKVSNSNLALTRDTEETGSVEKITPQTTEDMPEPKNDQCTLDITKEGKEEKIPEEMEEGLIQNSSFESEVSKDTEKERTNITDSDSLSLAAAIEETKVKEAEPEDKTEIGGSDVPLEEKGLAAIETKGIELGSEDINAKEDSNSFEKDKEISTTAVYETQDETSNTGGEHQKEVTTRESPLKEILEGHLKEYSEVPLDEHAPTSSEATETNETSEKIQDPCETSETHSMSHRVEEMLVQKEDNSSNPLAVAVLGTIDMGEGSVDKIKKHTGEDQDLHSEQPTETYISRTEDAEVSRGEETREEGECEKPIDETANCIEPSGIREDGEADIEEPENYSTNLVGCLKGSTDVEKEATEVERSDSPIHEVQNVNEEPSQIEEVKDYFQLSTENEEGDKTDVIERGTGAVHMPRGQSAEDTDKDEKSPTMEDLDETPSSHPERAESESLTSETLHAVELGKDILASDAVYEPQDKDTEKNVETRESTIEETEGGLEYQYAKQDDITFDKALPEVKSEEQLQTPSPRLPSQNKEIETTTIEKEKEKQQEDMKTLESRSPEDFSDAKTTEEVCLRSEEQREPKVVLEDDITVCQGVPAEKPEEKIQTPPSLLPSEEQECQKTNMDGKTEQDKIKEATIMLDQTTDDHSDANTGDDVTTTVQTLMAEKSDEQIETTSPVSLTKEQESETAVSIEKTEDKKTADTGILEDESPEDSSETKKTKEICFIQEEPQELEGDQKEENAAAQSLLVEKSKEQIPAPSSTLPSEELGHGTTTKVDEMEEERVNEDKGPIEVEGVAEREVIAGSILPADESEEIQNTKSVEKEAEKLEDESHEDSSMAIVQHELTDGQTISAEKTKQQAQEEEQEAMTIAKIEDDKEGAEIIEDENANSNAMKDLCLKKDSTEPETVEETEITADQTSIEEKSEEQSQSAISALPSNEQKCDDATRVENTEDQVFSAEESEQQVQGKEHEAVITSKMVEDDKKEEATTIDDEGAEDAKDSKTMEDLCQQKEPTEPKAVTEDEIAADQAPVEKKAVEHIQIATSALTSSSKQECEGATEVENTDGKTFSAEKSEQLVQEKEHEMGIIGEKIEGNKIEGAEIVEHENTKDASDSNIMTDLSQQKESTEPEAVIENKITADQTLMEEKSEEQIQNAISALPSEDTEFEGATTVENTDGQIFSAEKSEQQIQEEHEAVIIAKKIEDDKKAGAEITERESAGDASHIKTMEDLCPQKESTESEAVIENETTADQTVLEEKSEEKIQIASSSLPPKEVEFEGATTVEDIKEGKIKETENLEGVDAKRAEDVLLEKGMLQEFEAVVRKEEITSQKKEEEEILEDESAEDAKTMRDLCSQKESTELETALDNKITIDPTVVEEKPEEQVQIATHALPSEEQECKGATIVENIEEEKTKKAEILEQDILLQKERLQVSKAVRQDEIESAQGLPMESTEQQLTTPSHTLPSEEEEHGTATKVNKMEEETMEEEEILEKDSSAGKPEEKGAEDISLAKEKLQELEGVTKNEVAFAQTPMTKLEEQLQAPSTKLVSEEEEEHGTKTGNEKIGEEKLKELEMLEREYSAAKSTEEKRSEKEGPKEFEDVMNEEIIADQTLPAEESQELETKRAVQKVEELKEAEKLEDESCENASYGTKTKEICFPMEEPSKLQHVAKDEIAAVQTFSAEHSEELQISAPALSSEGNEKTIEEDEPKKNGDSSEKITEDKEVVQTMKASDQEDQLKDGFLGAEENNATFKTTAKDIQTEEMSVEIQKVDGNKNVEKIQAEDRSPKDTDNTSSVAMTETKTIREEESGVATSQMESSTEKTANEASDEQIPSEVDMAESSRKPASTGTEIGLLEKLDGVAETFRKGEVRDLEPGNAKEIYPEIKKEFEHGGGEKKSCDPDDSAIQEITTKETPPVTKEMTKQRERTASKKKPQIEEADEGEEGNKRRKMDSDPDSPVMVEAPREKENIRKVPPKKSHNILSGVGSRVKHSISKVKKAFICASPNVVNPKSSEKQDE</sequence>
<feature type="compositionally biased region" description="Basic and acidic residues" evidence="1">
    <location>
        <begin position="298"/>
        <end position="319"/>
    </location>
</feature>
<feature type="compositionally biased region" description="Basic and acidic residues" evidence="1">
    <location>
        <begin position="865"/>
        <end position="879"/>
    </location>
</feature>
<feature type="compositionally biased region" description="Basic and acidic residues" evidence="1">
    <location>
        <begin position="550"/>
        <end position="582"/>
    </location>
</feature>
<feature type="compositionally biased region" description="Basic and acidic residues" evidence="1">
    <location>
        <begin position="840"/>
        <end position="851"/>
    </location>
</feature>
<feature type="compositionally biased region" description="Basic and acidic residues" evidence="1">
    <location>
        <begin position="247"/>
        <end position="259"/>
    </location>
</feature>
<feature type="region of interest" description="Disordered" evidence="1">
    <location>
        <begin position="1127"/>
        <end position="1346"/>
    </location>
</feature>
<feature type="compositionally biased region" description="Polar residues" evidence="1">
    <location>
        <begin position="375"/>
        <end position="388"/>
    </location>
</feature>
<feature type="region of interest" description="Disordered" evidence="1">
    <location>
        <begin position="1812"/>
        <end position="1857"/>
    </location>
</feature>
<feature type="compositionally biased region" description="Acidic residues" evidence="1">
    <location>
        <begin position="1669"/>
        <end position="1678"/>
    </location>
</feature>
<feature type="region of interest" description="Disordered" evidence="1">
    <location>
        <begin position="236"/>
        <end position="388"/>
    </location>
</feature>
<feature type="compositionally biased region" description="Basic and acidic residues" evidence="1">
    <location>
        <begin position="907"/>
        <end position="922"/>
    </location>
</feature>
<proteinExistence type="predicted"/>
<feature type="compositionally biased region" description="Basic and acidic residues" evidence="1">
    <location>
        <begin position="1732"/>
        <end position="1752"/>
    </location>
</feature>
<feature type="region of interest" description="Disordered" evidence="1">
    <location>
        <begin position="903"/>
        <end position="1015"/>
    </location>
</feature>
<comment type="caution">
    <text evidence="2">The sequence shown here is derived from an EMBL/GenBank/DDBJ whole genome shotgun (WGS) entry which is preliminary data.</text>
</comment>
<keyword evidence="3" id="KW-1185">Reference proteome</keyword>
<feature type="compositionally biased region" description="Basic and acidic residues" evidence="1">
    <location>
        <begin position="1268"/>
        <end position="1285"/>
    </location>
</feature>
<evidence type="ECO:0008006" key="4">
    <source>
        <dbReference type="Google" id="ProtNLM"/>
    </source>
</evidence>
<feature type="region of interest" description="Disordered" evidence="1">
    <location>
        <begin position="2642"/>
        <end position="2749"/>
    </location>
</feature>
<feature type="region of interest" description="Disordered" evidence="1">
    <location>
        <begin position="1360"/>
        <end position="1396"/>
    </location>
</feature>
<feature type="compositionally biased region" description="Basic and acidic residues" evidence="1">
    <location>
        <begin position="2530"/>
        <end position="2551"/>
    </location>
</feature>
<feature type="compositionally biased region" description="Basic and acidic residues" evidence="1">
    <location>
        <begin position="1834"/>
        <end position="1857"/>
    </location>
</feature>
<gene>
    <name evidence="2" type="ORF">SLEP1_g45293</name>
</gene>
<feature type="compositionally biased region" description="Basic and acidic residues" evidence="1">
    <location>
        <begin position="940"/>
        <end position="972"/>
    </location>
</feature>
<feature type="compositionally biased region" description="Polar residues" evidence="1">
    <location>
        <begin position="2552"/>
        <end position="2561"/>
    </location>
</feature>
<dbReference type="Proteomes" id="UP001054252">
    <property type="component" value="Unassembled WGS sequence"/>
</dbReference>
<feature type="compositionally biased region" description="Basic and acidic residues" evidence="1">
    <location>
        <begin position="2253"/>
        <end position="2272"/>
    </location>
</feature>
<feature type="region of interest" description="Disordered" evidence="1">
    <location>
        <begin position="401"/>
        <end position="524"/>
    </location>
</feature>
<feature type="compositionally biased region" description="Basic and acidic residues" evidence="1">
    <location>
        <begin position="1299"/>
        <end position="1346"/>
    </location>
</feature>
<feature type="region of interest" description="Disordered" evidence="1">
    <location>
        <begin position="2530"/>
        <end position="2615"/>
    </location>
</feature>
<feature type="compositionally biased region" description="Basic and acidic residues" evidence="1">
    <location>
        <begin position="428"/>
        <end position="471"/>
    </location>
</feature>
<feature type="compositionally biased region" description="Basic and acidic residues" evidence="1">
    <location>
        <begin position="2316"/>
        <end position="2360"/>
    </location>
</feature>
<feature type="region of interest" description="Disordered" evidence="1">
    <location>
        <begin position="139"/>
        <end position="158"/>
    </location>
</feature>
<feature type="compositionally biased region" description="Basic and acidic residues" evidence="1">
    <location>
        <begin position="2680"/>
        <end position="2689"/>
    </location>
</feature>
<feature type="compositionally biased region" description="Basic and acidic residues" evidence="1">
    <location>
        <begin position="639"/>
        <end position="654"/>
    </location>
</feature>
<feature type="region of interest" description="Disordered" evidence="1">
    <location>
        <begin position="1996"/>
        <end position="2020"/>
    </location>
</feature>
<feature type="compositionally biased region" description="Polar residues" evidence="1">
    <location>
        <begin position="2213"/>
        <end position="2225"/>
    </location>
</feature>
<feature type="region of interest" description="Disordered" evidence="1">
    <location>
        <begin position="1038"/>
        <end position="1112"/>
    </location>
</feature>
<feature type="compositionally biased region" description="Acidic residues" evidence="1">
    <location>
        <begin position="141"/>
        <end position="152"/>
    </location>
</feature>
<feature type="compositionally biased region" description="Basic and acidic residues" evidence="1">
    <location>
        <begin position="349"/>
        <end position="374"/>
    </location>
</feature>
<feature type="region of interest" description="Disordered" evidence="1">
    <location>
        <begin position="2203"/>
        <end position="2272"/>
    </location>
</feature>
<feature type="region of interest" description="Disordered" evidence="1">
    <location>
        <begin position="544"/>
        <end position="764"/>
    </location>
</feature>
<feature type="region of interest" description="Disordered" evidence="1">
    <location>
        <begin position="2091"/>
        <end position="2114"/>
    </location>
</feature>
<feature type="compositionally biased region" description="Basic and acidic residues" evidence="1">
    <location>
        <begin position="496"/>
        <end position="524"/>
    </location>
</feature>
<feature type="compositionally biased region" description="Basic and acidic residues" evidence="1">
    <location>
        <begin position="2459"/>
        <end position="2485"/>
    </location>
</feature>
<organism evidence="2 3">
    <name type="scientific">Rubroshorea leprosula</name>
    <dbReference type="NCBI Taxonomy" id="152421"/>
    <lineage>
        <taxon>Eukaryota</taxon>
        <taxon>Viridiplantae</taxon>
        <taxon>Streptophyta</taxon>
        <taxon>Embryophyta</taxon>
        <taxon>Tracheophyta</taxon>
        <taxon>Spermatophyta</taxon>
        <taxon>Magnoliopsida</taxon>
        <taxon>eudicotyledons</taxon>
        <taxon>Gunneridae</taxon>
        <taxon>Pentapetalae</taxon>
        <taxon>rosids</taxon>
        <taxon>malvids</taxon>
        <taxon>Malvales</taxon>
        <taxon>Dipterocarpaceae</taxon>
        <taxon>Rubroshorea</taxon>
    </lineage>
</organism>
<feature type="compositionally biased region" description="Basic and acidic residues" evidence="1">
    <location>
        <begin position="1550"/>
        <end position="1566"/>
    </location>
</feature>
<dbReference type="PANTHER" id="PTHR35511">
    <property type="entry name" value="A-KINASE ANCHOR-LIKE PROTEIN"/>
    <property type="match status" value="1"/>
</dbReference>
<evidence type="ECO:0000256" key="1">
    <source>
        <dbReference type="SAM" id="MobiDB-lite"/>
    </source>
</evidence>
<feature type="region of interest" description="Disordered" evidence="1">
    <location>
        <begin position="2442"/>
        <end position="2505"/>
    </location>
</feature>
<feature type="region of interest" description="Disordered" evidence="1">
    <location>
        <begin position="1430"/>
        <end position="1641"/>
    </location>
</feature>
<feature type="compositionally biased region" description="Basic and acidic residues" evidence="1">
    <location>
        <begin position="814"/>
        <end position="825"/>
    </location>
</feature>
<feature type="compositionally biased region" description="Basic and acidic residues" evidence="1">
    <location>
        <begin position="608"/>
        <end position="625"/>
    </location>
</feature>
<evidence type="ECO:0000313" key="2">
    <source>
        <dbReference type="EMBL" id="GKV37236.1"/>
    </source>
</evidence>
<feature type="compositionally biased region" description="Basic and acidic residues" evidence="1">
    <location>
        <begin position="723"/>
        <end position="736"/>
    </location>
</feature>